<evidence type="ECO:0000313" key="1">
    <source>
        <dbReference type="EMBL" id="WAS97279.1"/>
    </source>
</evidence>
<keyword evidence="2" id="KW-1185">Reference proteome</keyword>
<dbReference type="RefSeq" id="WP_269039642.1">
    <property type="nucleotide sequence ID" value="NZ_CP114040.1"/>
</dbReference>
<accession>A0ABY7HE20</accession>
<gene>
    <name evidence="1" type="ORF">O0S08_14115</name>
</gene>
<dbReference type="Proteomes" id="UP001164459">
    <property type="component" value="Chromosome"/>
</dbReference>
<organism evidence="1 2">
    <name type="scientific">Nannocystis punicea</name>
    <dbReference type="NCBI Taxonomy" id="2995304"/>
    <lineage>
        <taxon>Bacteria</taxon>
        <taxon>Pseudomonadati</taxon>
        <taxon>Myxococcota</taxon>
        <taxon>Polyangia</taxon>
        <taxon>Nannocystales</taxon>
        <taxon>Nannocystaceae</taxon>
        <taxon>Nannocystis</taxon>
    </lineage>
</organism>
<reference evidence="1" key="1">
    <citation type="submission" date="2022-11" db="EMBL/GenBank/DDBJ databases">
        <title>Minimal conservation of predation-associated metabolite biosynthetic gene clusters underscores biosynthetic potential of Myxococcota including descriptions for ten novel species: Archangium lansinium sp. nov., Myxococcus landrumus sp. nov., Nannocystis bai.</title>
        <authorList>
            <person name="Ahearne A."/>
            <person name="Stevens C."/>
            <person name="Dowd S."/>
        </authorList>
    </citation>
    <scope>NUCLEOTIDE SEQUENCE</scope>
    <source>
        <strain evidence="1">Fl3</strain>
    </source>
</reference>
<evidence type="ECO:0000313" key="2">
    <source>
        <dbReference type="Proteomes" id="UP001164459"/>
    </source>
</evidence>
<protein>
    <submittedName>
        <fullName evidence="1">Uncharacterized protein</fullName>
    </submittedName>
</protein>
<sequence>MAFPTAVNDAITNELVQATISAGVEEDTARKVVQAILDHLARRDVLLKESSTSAQAG</sequence>
<name>A0ABY7HE20_9BACT</name>
<dbReference type="EMBL" id="CP114040">
    <property type="protein sequence ID" value="WAS97279.1"/>
    <property type="molecule type" value="Genomic_DNA"/>
</dbReference>
<proteinExistence type="predicted"/>